<dbReference type="OrthoDB" id="4177129at2"/>
<gene>
    <name evidence="3" type="ORF">L323_14935</name>
</gene>
<dbReference type="AlphaFoldDB" id="U4R009"/>
<keyword evidence="3" id="KW-0645">Protease</keyword>
<proteinExistence type="predicted"/>
<feature type="transmembrane region" description="Helical" evidence="1">
    <location>
        <begin position="48"/>
        <end position="66"/>
    </location>
</feature>
<protein>
    <submittedName>
        <fullName evidence="3">CAAX amino terminal protease</fullName>
    </submittedName>
</protein>
<dbReference type="GO" id="GO:0004175">
    <property type="term" value="F:endopeptidase activity"/>
    <property type="evidence" value="ECO:0007669"/>
    <property type="project" value="UniProtKB-ARBA"/>
</dbReference>
<accession>U4R009</accession>
<sequence length="273" mass="30733">MKKYLIMVGNLLIYVVTYFLIIKSLVYIGKGYILPRPGIGPWLNRNSLVVTVTSDLIQFTIFYFVFKKFKGINLLKHVKLTEKISMKNFAVIFVIGLASGFFTSSVFKLPFITERYPDLINIMKFMFIDGGTVIVFTCFLLVGSVYKEILFRGLIFNELRDKLPVVAAVIIQGLMYGLMFFNMNVPLIAYGFLGAVLFVTLYLLVKSLWASVIAQASCQGIMYILMRTEDSILNKGTAWPAIAISFVIIVAGVIYLTKINKPKNALSNFASAR</sequence>
<dbReference type="Proteomes" id="UP000016860">
    <property type="component" value="Unassembled WGS sequence"/>
</dbReference>
<feature type="transmembrane region" description="Helical" evidence="1">
    <location>
        <begin position="187"/>
        <end position="204"/>
    </location>
</feature>
<dbReference type="Pfam" id="PF02517">
    <property type="entry name" value="Rce1-like"/>
    <property type="match status" value="1"/>
</dbReference>
<feature type="transmembrane region" description="Helical" evidence="1">
    <location>
        <begin position="87"/>
        <end position="107"/>
    </location>
</feature>
<keyword evidence="3" id="KW-0378">Hydrolase</keyword>
<evidence type="ECO:0000313" key="3">
    <source>
        <dbReference type="EMBL" id="EPR10080.1"/>
    </source>
</evidence>
<feature type="transmembrane region" description="Helical" evidence="1">
    <location>
        <begin position="238"/>
        <end position="257"/>
    </location>
</feature>
<organism evidence="3 4">
    <name type="scientific">Ruminiclostridium papyrosolvens C7</name>
    <dbReference type="NCBI Taxonomy" id="1330534"/>
    <lineage>
        <taxon>Bacteria</taxon>
        <taxon>Bacillati</taxon>
        <taxon>Bacillota</taxon>
        <taxon>Clostridia</taxon>
        <taxon>Eubacteriales</taxon>
        <taxon>Oscillospiraceae</taxon>
        <taxon>Ruminiclostridium</taxon>
    </lineage>
</organism>
<dbReference type="PATRIC" id="fig|1330534.3.peg.2959"/>
<dbReference type="GO" id="GO:0006508">
    <property type="term" value="P:proteolysis"/>
    <property type="evidence" value="ECO:0007669"/>
    <property type="project" value="UniProtKB-KW"/>
</dbReference>
<dbReference type="InterPro" id="IPR003675">
    <property type="entry name" value="Rce1/LyrA-like_dom"/>
</dbReference>
<comment type="caution">
    <text evidence="3">The sequence shown here is derived from an EMBL/GenBank/DDBJ whole genome shotgun (WGS) entry which is preliminary data.</text>
</comment>
<feature type="transmembrane region" description="Helical" evidence="1">
    <location>
        <begin position="163"/>
        <end position="181"/>
    </location>
</feature>
<dbReference type="EMBL" id="ATAY01000073">
    <property type="protein sequence ID" value="EPR10080.1"/>
    <property type="molecule type" value="Genomic_DNA"/>
</dbReference>
<dbReference type="STRING" id="1330534.L323_14935"/>
<evidence type="ECO:0000259" key="2">
    <source>
        <dbReference type="Pfam" id="PF02517"/>
    </source>
</evidence>
<evidence type="ECO:0000313" key="4">
    <source>
        <dbReference type="Proteomes" id="UP000016860"/>
    </source>
</evidence>
<feature type="domain" description="CAAX prenyl protease 2/Lysostaphin resistance protein A-like" evidence="2">
    <location>
        <begin position="132"/>
        <end position="218"/>
    </location>
</feature>
<reference evidence="3 4" key="1">
    <citation type="journal article" date="2013" name="Genome Announc.">
        <title>Draft Genome Sequence of the Cellulolytic Bacterium Clostridium papyrosolvens C7 (ATCC 700395).</title>
        <authorList>
            <person name="Zepeda V."/>
            <person name="Dassa B."/>
            <person name="Borovok I."/>
            <person name="Lamed R."/>
            <person name="Bayer E.A."/>
            <person name="Cate J.H."/>
        </authorList>
    </citation>
    <scope>NUCLEOTIDE SEQUENCE [LARGE SCALE GENOMIC DNA]</scope>
    <source>
        <strain evidence="3 4">C7</strain>
    </source>
</reference>
<name>U4R009_9FIRM</name>
<keyword evidence="1" id="KW-0472">Membrane</keyword>
<feature type="transmembrane region" description="Helical" evidence="1">
    <location>
        <begin position="119"/>
        <end position="142"/>
    </location>
</feature>
<keyword evidence="1" id="KW-1133">Transmembrane helix</keyword>
<dbReference type="GO" id="GO:0080120">
    <property type="term" value="P:CAAX-box protein maturation"/>
    <property type="evidence" value="ECO:0007669"/>
    <property type="project" value="UniProtKB-ARBA"/>
</dbReference>
<dbReference type="RefSeq" id="WP_020816427.1">
    <property type="nucleotide sequence ID" value="NZ_ATAY01000073.1"/>
</dbReference>
<evidence type="ECO:0000256" key="1">
    <source>
        <dbReference type="SAM" id="Phobius"/>
    </source>
</evidence>
<keyword evidence="1" id="KW-0812">Transmembrane</keyword>
<feature type="transmembrane region" description="Helical" evidence="1">
    <location>
        <begin position="7"/>
        <end position="28"/>
    </location>
</feature>